<reference evidence="4" key="1">
    <citation type="submission" date="2025-08" db="UniProtKB">
        <authorList>
            <consortium name="RefSeq"/>
        </authorList>
    </citation>
    <scope>IDENTIFICATION</scope>
</reference>
<accession>A0ABM0JR85</accession>
<gene>
    <name evidence="4" type="primary">LOC101851954</name>
</gene>
<keyword evidence="2" id="KW-0472">Membrane</keyword>
<evidence type="ECO:0000313" key="4">
    <source>
        <dbReference type="RefSeq" id="XP_005099662.1"/>
    </source>
</evidence>
<feature type="region of interest" description="Disordered" evidence="1">
    <location>
        <begin position="493"/>
        <end position="513"/>
    </location>
</feature>
<dbReference type="RefSeq" id="XP_005099662.1">
    <property type="nucleotide sequence ID" value="XM_005099605.3"/>
</dbReference>
<evidence type="ECO:0000256" key="2">
    <source>
        <dbReference type="SAM" id="Phobius"/>
    </source>
</evidence>
<organism evidence="3 4">
    <name type="scientific">Aplysia californica</name>
    <name type="common">California sea hare</name>
    <dbReference type="NCBI Taxonomy" id="6500"/>
    <lineage>
        <taxon>Eukaryota</taxon>
        <taxon>Metazoa</taxon>
        <taxon>Spiralia</taxon>
        <taxon>Lophotrochozoa</taxon>
        <taxon>Mollusca</taxon>
        <taxon>Gastropoda</taxon>
        <taxon>Heterobranchia</taxon>
        <taxon>Euthyneura</taxon>
        <taxon>Tectipleura</taxon>
        <taxon>Aplysiida</taxon>
        <taxon>Aplysioidea</taxon>
        <taxon>Aplysiidae</taxon>
        <taxon>Aplysia</taxon>
    </lineage>
</organism>
<feature type="compositionally biased region" description="Polar residues" evidence="1">
    <location>
        <begin position="338"/>
        <end position="354"/>
    </location>
</feature>
<dbReference type="Proteomes" id="UP000694888">
    <property type="component" value="Unplaced"/>
</dbReference>
<keyword evidence="2" id="KW-0812">Transmembrane</keyword>
<feature type="transmembrane region" description="Helical" evidence="2">
    <location>
        <begin position="753"/>
        <end position="777"/>
    </location>
</feature>
<name>A0ABM0JR85_APLCA</name>
<feature type="compositionally biased region" description="Basic and acidic residues" evidence="1">
    <location>
        <begin position="499"/>
        <end position="513"/>
    </location>
</feature>
<keyword evidence="3" id="KW-1185">Reference proteome</keyword>
<protein>
    <submittedName>
        <fullName evidence="4">Uncharacterized protein LOC101851954</fullName>
    </submittedName>
</protein>
<sequence>MGGRKDLASKRQLSMIEETDDGDTTREQNDRTNVYVPCIGDNSNNNNKSTSSSNNSSNSSSNSRCNSSNIEKSGTAQKKNTDDENNEATADSKMKLVKNKDGADAFDEESKVNEKTKSGLQINETCQALLPNVHIAEKHIPSLSLIRHVSVLPTVSECWEGHKEDSNCNLLEVSDLTSDLNHYNTIEDCPRFCWGQNVAYETEVTSFRGEEPVMNAKVTDTLTSDNGNCLEINPVCERKEKEKIEDKFQNLIQSLEDENSEGSKRPYTHLQPDDLVSEPVLTALAQSRVECQPEKVDNIIIAFKEKFAQPNAKRQPVRQKSRRTLELEKREAAEDGHSNSVESSALTAPENISSAEKGVPSEVESTSPEFAEFDNPLADKDLLFVTERQEDPASRVKEEKLDGLFSAEENITEELNECSGEILDIGAPINGEEASLCVRSDFSYQSNVPVGESIGGFPFETNADINVEKETSGEISPFEVCLLEEAASFDTSQCGSEHTISESEEKHRPASKAEQDVFGFENGNFEKKSHLKMFSVEDEPLSYASSQSVDRMTILEEGKLLPSQSGNQVEFDDKCPANTSHIEIENECSYKSHVENEIRSSNKTCCVEFENEGSDKIPIKFDNGWLDNMPTELETKCFDKIPTEFDNRCFDRDSLEFNNECSDKIRVEFEDMDSHNTPRVSFDKECNGKTQEKLEMISSDTTSEVKSEMGPSNETSHLRVEMQGNELPRSCKLPSVSVPIILVEEEGLEGGPIIALAVTPTFVIAFDVAPIAFIFFITTTTTTTVIIIIIVTIIITFIVDIAVASPRDLGYFHDHETRSGSMSRSGESTSHVTSRVAAQSGHAGGRFTWHVQLQQQYVKYLEFALLV</sequence>
<feature type="compositionally biased region" description="Low complexity" evidence="1">
    <location>
        <begin position="42"/>
        <end position="69"/>
    </location>
</feature>
<feature type="transmembrane region" description="Helical" evidence="2">
    <location>
        <begin position="783"/>
        <end position="803"/>
    </location>
</feature>
<evidence type="ECO:0000256" key="1">
    <source>
        <dbReference type="SAM" id="MobiDB-lite"/>
    </source>
</evidence>
<feature type="region of interest" description="Disordered" evidence="1">
    <location>
        <begin position="329"/>
        <end position="368"/>
    </location>
</feature>
<feature type="region of interest" description="Disordered" evidence="1">
    <location>
        <begin position="1"/>
        <end position="96"/>
    </location>
</feature>
<keyword evidence="2" id="KW-1133">Transmembrane helix</keyword>
<proteinExistence type="predicted"/>
<evidence type="ECO:0000313" key="3">
    <source>
        <dbReference type="Proteomes" id="UP000694888"/>
    </source>
</evidence>
<dbReference type="GeneID" id="101851954"/>